<proteinExistence type="inferred from homology"/>
<dbReference type="NCBIfam" id="TIGR00756">
    <property type="entry name" value="PPR"/>
    <property type="match status" value="13"/>
</dbReference>
<keyword evidence="2" id="KW-0677">Repeat</keyword>
<feature type="repeat" description="PPR" evidence="3">
    <location>
        <begin position="190"/>
        <end position="220"/>
    </location>
</feature>
<organism evidence="4 5">
    <name type="scientific">Kingdonia uniflora</name>
    <dbReference type="NCBI Taxonomy" id="39325"/>
    <lineage>
        <taxon>Eukaryota</taxon>
        <taxon>Viridiplantae</taxon>
        <taxon>Streptophyta</taxon>
        <taxon>Embryophyta</taxon>
        <taxon>Tracheophyta</taxon>
        <taxon>Spermatophyta</taxon>
        <taxon>Magnoliopsida</taxon>
        <taxon>Ranunculales</taxon>
        <taxon>Circaeasteraceae</taxon>
        <taxon>Kingdonia</taxon>
    </lineage>
</organism>
<evidence type="ECO:0000256" key="1">
    <source>
        <dbReference type="ARBA" id="ARBA00007626"/>
    </source>
</evidence>
<feature type="repeat" description="PPR" evidence="3">
    <location>
        <begin position="120"/>
        <end position="154"/>
    </location>
</feature>
<feature type="repeat" description="PPR" evidence="3">
    <location>
        <begin position="566"/>
        <end position="600"/>
    </location>
</feature>
<comment type="caution">
    <text evidence="4">The sequence shown here is derived from an EMBL/GenBank/DDBJ whole genome shotgun (WGS) entry which is preliminary data.</text>
</comment>
<dbReference type="InterPro" id="IPR050667">
    <property type="entry name" value="PPR-containing_protein"/>
</dbReference>
<dbReference type="OrthoDB" id="185373at2759"/>
<dbReference type="PANTHER" id="PTHR47939">
    <property type="entry name" value="MEMBRANE-ASSOCIATED SALT-INDUCIBLE PROTEIN-LIKE"/>
    <property type="match status" value="1"/>
</dbReference>
<evidence type="ECO:0000313" key="4">
    <source>
        <dbReference type="EMBL" id="KAF6171442.1"/>
    </source>
</evidence>
<evidence type="ECO:0008006" key="6">
    <source>
        <dbReference type="Google" id="ProtNLM"/>
    </source>
</evidence>
<dbReference type="InterPro" id="IPR002885">
    <property type="entry name" value="PPR_rpt"/>
</dbReference>
<sequence length="645" mass="72369">MWSNSCLPNVVTYTTLLLGSLRKKQLARCKRILGMMINEGCYPTPSIFNSLLHAYCIAGDYACGYKLLNKMESCSCRPGYVPYNIFIGGVCGNNELPSSDVMELAEKVYGKMFDAGMVLNKMNVGNFVRYLCSVGKFEKAFSVIREMMCKGFIPDTNTYSKVIEFLCQASKMEKAFHLFQEMKGNGIIPDVYTYTILIDSFCKAGFLQQATNLFNEMANQLFGRMLSAGCVPNSVTYTSLIDGHCKAEDFVKACQIYARMRGNGYIKDVDMYFKGDETNPTEPNVFTYGALVDGLCKAHKVVEARDLLDTMSAANCEPNHIVYDALIDGFCKVGKLDEAQQVVTKMSERGYSPNVYTYSSLIDRLFKDKRLALVLKILSKMLESSCPPNVVTYTEMIDGLCKVGKTDEAYKLLVMMEEKGCPPNVVTYTAMIDGFGKAGNVDMCLQLFRQMSAKGCAPNFVTYRVLINHCCAAGLFDETRKLLEEMKQTYWPRQVEGYGYRKVIEGFNKEYLMTLGLLDEVSENASSPIVPTYGILIDSLCKVGRLEVALELHKEIITYSGVSAASKNMYSSLIESLALLGKIERAFGLYADMARQGCIPVIWVFFLLINTLIRTNKWDEALQLSYSICHMDICWHPREEIIDGI</sequence>
<feature type="repeat" description="PPR" evidence="3">
    <location>
        <begin position="459"/>
        <end position="489"/>
    </location>
</feature>
<dbReference type="Proteomes" id="UP000541444">
    <property type="component" value="Unassembled WGS sequence"/>
</dbReference>
<accession>A0A7J7NWS4</accession>
<evidence type="ECO:0000313" key="5">
    <source>
        <dbReference type="Proteomes" id="UP000541444"/>
    </source>
</evidence>
<reference evidence="4 5" key="1">
    <citation type="journal article" date="2020" name="IScience">
        <title>Genome Sequencing of the Endangered Kingdonia uniflora (Circaeasteraceae, Ranunculales) Reveals Potential Mechanisms of Evolutionary Specialization.</title>
        <authorList>
            <person name="Sun Y."/>
            <person name="Deng T."/>
            <person name="Zhang A."/>
            <person name="Moore M.J."/>
            <person name="Landis J.B."/>
            <person name="Lin N."/>
            <person name="Zhang H."/>
            <person name="Zhang X."/>
            <person name="Huang J."/>
            <person name="Zhang X."/>
            <person name="Sun H."/>
            <person name="Wang H."/>
        </authorList>
    </citation>
    <scope>NUCLEOTIDE SEQUENCE [LARGE SCALE GENOMIC DNA]</scope>
    <source>
        <strain evidence="4">TB1705</strain>
        <tissue evidence="4">Leaf</tissue>
    </source>
</reference>
<feature type="repeat" description="PPR" evidence="3">
    <location>
        <begin position="284"/>
        <end position="318"/>
    </location>
</feature>
<feature type="repeat" description="PPR" evidence="3">
    <location>
        <begin position="233"/>
        <end position="267"/>
    </location>
</feature>
<dbReference type="AlphaFoldDB" id="A0A7J7NWS4"/>
<name>A0A7J7NWS4_9MAGN</name>
<feature type="repeat" description="PPR" evidence="3">
    <location>
        <begin position="424"/>
        <end position="458"/>
    </location>
</feature>
<evidence type="ECO:0000256" key="3">
    <source>
        <dbReference type="PROSITE-ProRule" id="PRU00708"/>
    </source>
</evidence>
<feature type="repeat" description="PPR" evidence="3">
    <location>
        <begin position="155"/>
        <end position="189"/>
    </location>
</feature>
<protein>
    <recommendedName>
        <fullName evidence="6">Pentatricopeptide repeat-containing protein</fullName>
    </recommendedName>
</protein>
<feature type="repeat" description="PPR" evidence="3">
    <location>
        <begin position="354"/>
        <end position="388"/>
    </location>
</feature>
<dbReference type="PROSITE" id="PS51375">
    <property type="entry name" value="PPR"/>
    <property type="match status" value="13"/>
</dbReference>
<dbReference type="Pfam" id="PF13812">
    <property type="entry name" value="PPR_3"/>
    <property type="match status" value="1"/>
</dbReference>
<dbReference type="Gene3D" id="1.25.40.10">
    <property type="entry name" value="Tetratricopeptide repeat domain"/>
    <property type="match status" value="6"/>
</dbReference>
<gene>
    <name evidence="4" type="ORF">GIB67_031768</name>
</gene>
<comment type="similarity">
    <text evidence="1">Belongs to the PPR family. P subfamily.</text>
</comment>
<dbReference type="Pfam" id="PF13041">
    <property type="entry name" value="PPR_2"/>
    <property type="match status" value="3"/>
</dbReference>
<keyword evidence="5" id="KW-1185">Reference proteome</keyword>
<dbReference type="Pfam" id="PF12854">
    <property type="entry name" value="PPR_1"/>
    <property type="match status" value="4"/>
</dbReference>
<evidence type="ECO:0000256" key="2">
    <source>
        <dbReference type="ARBA" id="ARBA00022737"/>
    </source>
</evidence>
<feature type="repeat" description="PPR" evidence="3">
    <location>
        <begin position="44"/>
        <end position="78"/>
    </location>
</feature>
<feature type="repeat" description="PPR" evidence="3">
    <location>
        <begin position="389"/>
        <end position="423"/>
    </location>
</feature>
<dbReference type="PANTHER" id="PTHR47939:SF13">
    <property type="entry name" value="OS03G0201400 PROTEIN"/>
    <property type="match status" value="1"/>
</dbReference>
<dbReference type="InterPro" id="IPR011990">
    <property type="entry name" value="TPR-like_helical_dom_sf"/>
</dbReference>
<feature type="repeat" description="PPR" evidence="3">
    <location>
        <begin position="319"/>
        <end position="353"/>
    </location>
</feature>
<dbReference type="Pfam" id="PF01535">
    <property type="entry name" value="PPR"/>
    <property type="match status" value="2"/>
</dbReference>
<feature type="repeat" description="PPR" evidence="3">
    <location>
        <begin position="9"/>
        <end position="43"/>
    </location>
</feature>
<dbReference type="EMBL" id="JACGCM010000490">
    <property type="protein sequence ID" value="KAF6171442.1"/>
    <property type="molecule type" value="Genomic_DNA"/>
</dbReference>